<comment type="caution">
    <text evidence="3">The sequence shown here is derived from an EMBL/GenBank/DDBJ whole genome shotgun (WGS) entry which is preliminary data.</text>
</comment>
<name>A0ABQ2NRP4_9BACI</name>
<protein>
    <submittedName>
        <fullName evidence="3">N-acetyltransferase</fullName>
    </submittedName>
</protein>
<dbReference type="Pfam" id="PF13523">
    <property type="entry name" value="Acetyltransf_8"/>
    <property type="match status" value="1"/>
</dbReference>
<dbReference type="InterPro" id="IPR000182">
    <property type="entry name" value="GNAT_dom"/>
</dbReference>
<accession>A0ABQ2NRP4</accession>
<dbReference type="PANTHER" id="PTHR31438">
    <property type="entry name" value="LYSINE N-ACYLTRANSFERASE C17G9.06C-RELATED"/>
    <property type="match status" value="1"/>
</dbReference>
<keyword evidence="4" id="KW-1185">Reference proteome</keyword>
<organism evidence="3 4">
    <name type="scientific">Oceanobacillus neutriphilus</name>
    <dbReference type="NCBI Taxonomy" id="531815"/>
    <lineage>
        <taxon>Bacteria</taxon>
        <taxon>Bacillati</taxon>
        <taxon>Bacillota</taxon>
        <taxon>Bacilli</taxon>
        <taxon>Bacillales</taxon>
        <taxon>Bacillaceae</taxon>
        <taxon>Oceanobacillus</taxon>
    </lineage>
</organism>
<dbReference type="Gene3D" id="3.40.630.30">
    <property type="match status" value="1"/>
</dbReference>
<dbReference type="Proteomes" id="UP000641206">
    <property type="component" value="Unassembled WGS sequence"/>
</dbReference>
<keyword evidence="1" id="KW-0046">Antibiotic resistance</keyword>
<evidence type="ECO:0000313" key="3">
    <source>
        <dbReference type="EMBL" id="GGP08605.1"/>
    </source>
</evidence>
<evidence type="ECO:0000313" key="4">
    <source>
        <dbReference type="Proteomes" id="UP000641206"/>
    </source>
</evidence>
<gene>
    <name evidence="3" type="ORF">GCM10011346_09310</name>
</gene>
<feature type="domain" description="N-acetyltransferase" evidence="2">
    <location>
        <begin position="8"/>
        <end position="173"/>
    </location>
</feature>
<proteinExistence type="predicted"/>
<dbReference type="PANTHER" id="PTHR31438:SF1">
    <property type="entry name" value="LYSINE N-ACYLTRANSFERASE C17G9.06C-RELATED"/>
    <property type="match status" value="1"/>
</dbReference>
<dbReference type="EMBL" id="BMLW01000002">
    <property type="protein sequence ID" value="GGP08605.1"/>
    <property type="molecule type" value="Genomic_DNA"/>
</dbReference>
<reference evidence="4" key="1">
    <citation type="journal article" date="2019" name="Int. J. Syst. Evol. Microbiol.">
        <title>The Global Catalogue of Microorganisms (GCM) 10K type strain sequencing project: providing services to taxonomists for standard genome sequencing and annotation.</title>
        <authorList>
            <consortium name="The Broad Institute Genomics Platform"/>
            <consortium name="The Broad Institute Genome Sequencing Center for Infectious Disease"/>
            <person name="Wu L."/>
            <person name="Ma J."/>
        </authorList>
    </citation>
    <scope>NUCLEOTIDE SEQUENCE [LARGE SCALE GENOMIC DNA]</scope>
    <source>
        <strain evidence="4">CGMCC 1.7693</strain>
    </source>
</reference>
<dbReference type="SUPFAM" id="SSF55729">
    <property type="entry name" value="Acyl-CoA N-acyltransferases (Nat)"/>
    <property type="match status" value="1"/>
</dbReference>
<evidence type="ECO:0000256" key="1">
    <source>
        <dbReference type="ARBA" id="ARBA00023251"/>
    </source>
</evidence>
<sequence>MHMNTNSVLIRKMKHTDYEVMAQWLSTKEVLEFYGDVNSPFTLQQVKDKYEPRVNGDIPVIPYIVELDGSPIGFMQQYILNEEKQEEFGYPTNLNVFGIDQFIGYPKLFNKGIGTKMIRIFIEYISQHKDVDIIILDPTASNLRAIKTYEKCGFRKVKKIHDGTSWLMEYKISHR</sequence>
<dbReference type="PROSITE" id="PS51186">
    <property type="entry name" value="GNAT"/>
    <property type="match status" value="1"/>
</dbReference>
<evidence type="ECO:0000259" key="2">
    <source>
        <dbReference type="PROSITE" id="PS51186"/>
    </source>
</evidence>
<dbReference type="InterPro" id="IPR016181">
    <property type="entry name" value="Acyl_CoA_acyltransferase"/>
</dbReference>